<dbReference type="Proteomes" id="UP001604336">
    <property type="component" value="Unassembled WGS sequence"/>
</dbReference>
<keyword evidence="2" id="KW-1185">Reference proteome</keyword>
<dbReference type="InterPro" id="IPR043502">
    <property type="entry name" value="DNA/RNA_pol_sf"/>
</dbReference>
<dbReference type="SUPFAM" id="SSF56672">
    <property type="entry name" value="DNA/RNA polymerases"/>
    <property type="match status" value="1"/>
</dbReference>
<evidence type="ECO:0000313" key="1">
    <source>
        <dbReference type="EMBL" id="KAL2461924.1"/>
    </source>
</evidence>
<dbReference type="AlphaFoldDB" id="A0ABD1PE74"/>
<reference evidence="2" key="1">
    <citation type="submission" date="2024-07" db="EMBL/GenBank/DDBJ databases">
        <title>Two chromosome-level genome assemblies of Korean endemic species Abeliophyllum distichum and Forsythia ovata (Oleaceae).</title>
        <authorList>
            <person name="Jang H."/>
        </authorList>
    </citation>
    <scope>NUCLEOTIDE SEQUENCE [LARGE SCALE GENOMIC DNA]</scope>
</reference>
<dbReference type="PANTHER" id="PTHR35046:SF9">
    <property type="entry name" value="RNA-DIRECTED DNA POLYMERASE"/>
    <property type="match status" value="1"/>
</dbReference>
<dbReference type="EMBL" id="JBFOLK010000014">
    <property type="protein sequence ID" value="KAL2461924.1"/>
    <property type="molecule type" value="Genomic_DNA"/>
</dbReference>
<protein>
    <submittedName>
        <fullName evidence="1">Retrotrans gag domain-containing protein</fullName>
    </submittedName>
</protein>
<accession>A0ABD1PE74</accession>
<evidence type="ECO:0000313" key="2">
    <source>
        <dbReference type="Proteomes" id="UP001604336"/>
    </source>
</evidence>
<comment type="caution">
    <text evidence="1">The sequence shown here is derived from an EMBL/GenBank/DDBJ whole genome shotgun (WGS) entry which is preliminary data.</text>
</comment>
<name>A0ABD1PE74_9LAMI</name>
<dbReference type="PANTHER" id="PTHR35046">
    <property type="entry name" value="ZINC KNUCKLE (CCHC-TYPE) FAMILY PROTEIN"/>
    <property type="match status" value="1"/>
</dbReference>
<gene>
    <name evidence="1" type="ORF">Adt_45344</name>
</gene>
<sequence>MPNKREMILYDNREVVTEDESDNDEMLELEDVGVEYPVEGEALVARRTVNAQIKEFEEVFPEKMPSILPPIRSFEHQIDFVSSAVIPNRPTYRSNQEETKEFQRQVEELMGKGYVRKIMRLCAVPVLLVPKKDGTWRICIDCKAVNDITLNPFEEVGDDASHGPASKDSIHILMGTLMRSRARKIKEDMQGLVQAM</sequence>
<dbReference type="Gene3D" id="3.10.10.10">
    <property type="entry name" value="HIV Type 1 Reverse Transcriptase, subunit A, domain 1"/>
    <property type="match status" value="1"/>
</dbReference>
<organism evidence="1 2">
    <name type="scientific">Abeliophyllum distichum</name>
    <dbReference type="NCBI Taxonomy" id="126358"/>
    <lineage>
        <taxon>Eukaryota</taxon>
        <taxon>Viridiplantae</taxon>
        <taxon>Streptophyta</taxon>
        <taxon>Embryophyta</taxon>
        <taxon>Tracheophyta</taxon>
        <taxon>Spermatophyta</taxon>
        <taxon>Magnoliopsida</taxon>
        <taxon>eudicotyledons</taxon>
        <taxon>Gunneridae</taxon>
        <taxon>Pentapetalae</taxon>
        <taxon>asterids</taxon>
        <taxon>lamiids</taxon>
        <taxon>Lamiales</taxon>
        <taxon>Oleaceae</taxon>
        <taxon>Forsythieae</taxon>
        <taxon>Abeliophyllum</taxon>
    </lineage>
</organism>
<proteinExistence type="predicted"/>